<name>A0A9X1XKS0_9VIBR</name>
<evidence type="ECO:0000256" key="1">
    <source>
        <dbReference type="SAM" id="SignalP"/>
    </source>
</evidence>
<dbReference type="PROSITE" id="PS51257">
    <property type="entry name" value="PROKAR_LIPOPROTEIN"/>
    <property type="match status" value="1"/>
</dbReference>
<dbReference type="AlphaFoldDB" id="A0A9X1XKS0"/>
<feature type="signal peptide" evidence="1">
    <location>
        <begin position="1"/>
        <end position="24"/>
    </location>
</feature>
<dbReference type="Proteomes" id="UP001139559">
    <property type="component" value="Unassembled WGS sequence"/>
</dbReference>
<evidence type="ECO:0008006" key="4">
    <source>
        <dbReference type="Google" id="ProtNLM"/>
    </source>
</evidence>
<proteinExistence type="predicted"/>
<dbReference type="EMBL" id="JAJHVV010000008">
    <property type="protein sequence ID" value="MCK6264251.1"/>
    <property type="molecule type" value="Genomic_DNA"/>
</dbReference>
<keyword evidence="1" id="KW-0732">Signal</keyword>
<evidence type="ECO:0000313" key="2">
    <source>
        <dbReference type="EMBL" id="MCK6264251.1"/>
    </source>
</evidence>
<comment type="caution">
    <text evidence="2">The sequence shown here is derived from an EMBL/GenBank/DDBJ whole genome shotgun (WGS) entry which is preliminary data.</text>
</comment>
<dbReference type="RefSeq" id="WP_248009338.1">
    <property type="nucleotide sequence ID" value="NZ_JAJHVV010000008.1"/>
</dbReference>
<evidence type="ECO:0000313" key="3">
    <source>
        <dbReference type="Proteomes" id="UP001139559"/>
    </source>
</evidence>
<gene>
    <name evidence="2" type="ORF">KP803_13300</name>
</gene>
<feature type="chain" id="PRO_5040759679" description="Lipoprotein" evidence="1">
    <location>
        <begin position="25"/>
        <end position="182"/>
    </location>
</feature>
<sequence length="182" mass="20254">MKKILIPVLAVLLSACASSPYTYHVEPTPLKKKETTYNIAEVNVNLTLGHGANASNERFATQEEVQQQFKKYLVRNLDEEGVLAKNSDEAVDVIVNIDYVRTFNHGGESLNKPEVSHSVTISSDSTKLASFAQPKYTTKYGTFEEIAVNLEITASSWDEEDEPKDIEWISKFIAKDIANVGL</sequence>
<organism evidence="2 3">
    <name type="scientific">Vibrio amylolyticus</name>
    <dbReference type="NCBI Taxonomy" id="2847292"/>
    <lineage>
        <taxon>Bacteria</taxon>
        <taxon>Pseudomonadati</taxon>
        <taxon>Pseudomonadota</taxon>
        <taxon>Gammaproteobacteria</taxon>
        <taxon>Vibrionales</taxon>
        <taxon>Vibrionaceae</taxon>
        <taxon>Vibrio</taxon>
    </lineage>
</organism>
<accession>A0A9X1XKS0</accession>
<protein>
    <recommendedName>
        <fullName evidence="4">Lipoprotein</fullName>
    </recommendedName>
</protein>
<reference evidence="2" key="1">
    <citation type="submission" date="2021-11" db="EMBL/GenBank/DDBJ databases">
        <title>Vibrio ZSDE26 sp. nov. and Vibrio ZSDZ34 sp. nov., isolated from coastal seawater in Qingdao.</title>
        <authorList>
            <person name="Zhang P."/>
        </authorList>
    </citation>
    <scope>NUCLEOTIDE SEQUENCE</scope>
    <source>
        <strain evidence="2">ZSDE26</strain>
    </source>
</reference>
<keyword evidence="3" id="KW-1185">Reference proteome</keyword>